<sequence length="448" mass="48805">MIRASRMRFRYPGRGEDALAGLDLDVGPGEIALISGPTGCGKSTLGMALCGAIPHLIAGSLDGDLNVCGQRPDRRAVRETARDLGLLLQNVEFMTFTEKVDDEIAFGLENFAVEPDRMDALIQGALDRVEAAHLRHRKIVTLSSGERQRVLMAALLALDQRVLVLDEPLAFLDRQAQRRLLAILTEIAQSGRTVLVFEHRRDMLRSVASTELYMTGGRWDDAPESVSRFAVMPEGSAGETLLAFDDVAFAWPGDSRQLFTGLSFAVRAGESVALLGNNGCGKTTLFRLAMGLLKPSQGTVRTCALDPSKEPPARIAEQAAYIFQQPDHQLYLTTVTDEVAAQSNGWAAADREMRDLDLLALADRHPRSLSMGQKRRVTIAAACARRPKLMLLDEPSVGLDDRSLALVLARLSRHIEGGGAALVATHDQRVADALAHRRVRLQMQTKGA</sequence>
<dbReference type="CDD" id="cd03225">
    <property type="entry name" value="ABC_cobalt_CbiO_domain1"/>
    <property type="match status" value="2"/>
</dbReference>
<dbReference type="GO" id="GO:0043190">
    <property type="term" value="C:ATP-binding cassette (ABC) transporter complex"/>
    <property type="evidence" value="ECO:0007669"/>
    <property type="project" value="TreeGrafter"/>
</dbReference>
<gene>
    <name evidence="9" type="ORF">DSCOOX_23170</name>
</gene>
<dbReference type="EMBL" id="AP021879">
    <property type="protein sequence ID" value="BBO89137.1"/>
    <property type="molecule type" value="Genomic_DNA"/>
</dbReference>
<dbReference type="PANTHER" id="PTHR43553:SF27">
    <property type="entry name" value="ENERGY-COUPLING FACTOR TRANSPORTER ATP-BINDING PROTEIN ECFA2"/>
    <property type="match status" value="1"/>
</dbReference>
<keyword evidence="7" id="KW-0472">Membrane</keyword>
<keyword evidence="2" id="KW-0813">Transport</keyword>
<evidence type="ECO:0000256" key="3">
    <source>
        <dbReference type="ARBA" id="ARBA00022475"/>
    </source>
</evidence>
<evidence type="ECO:0000313" key="10">
    <source>
        <dbReference type="Proteomes" id="UP000422108"/>
    </source>
</evidence>
<dbReference type="InterPro" id="IPR017871">
    <property type="entry name" value="ABC_transporter-like_CS"/>
</dbReference>
<dbReference type="PROSITE" id="PS50893">
    <property type="entry name" value="ABC_TRANSPORTER_2"/>
    <property type="match status" value="2"/>
</dbReference>
<protein>
    <submittedName>
        <fullName evidence="9">ABC transporter ATP-binding protein</fullName>
    </submittedName>
</protein>
<accession>A0A5K8A9A9</accession>
<evidence type="ECO:0000256" key="4">
    <source>
        <dbReference type="ARBA" id="ARBA00022741"/>
    </source>
</evidence>
<dbReference type="InterPro" id="IPR027417">
    <property type="entry name" value="P-loop_NTPase"/>
</dbReference>
<evidence type="ECO:0000256" key="2">
    <source>
        <dbReference type="ARBA" id="ARBA00022448"/>
    </source>
</evidence>
<keyword evidence="4" id="KW-0547">Nucleotide-binding</keyword>
<dbReference type="SUPFAM" id="SSF52540">
    <property type="entry name" value="P-loop containing nucleoside triphosphate hydrolases"/>
    <property type="match status" value="2"/>
</dbReference>
<dbReference type="Pfam" id="PF00005">
    <property type="entry name" value="ABC_tran"/>
    <property type="match status" value="2"/>
</dbReference>
<organism evidence="9 10">
    <name type="scientific">Desulfosarcina ovata subsp. ovata</name>
    <dbReference type="NCBI Taxonomy" id="2752305"/>
    <lineage>
        <taxon>Bacteria</taxon>
        <taxon>Pseudomonadati</taxon>
        <taxon>Thermodesulfobacteriota</taxon>
        <taxon>Desulfobacteria</taxon>
        <taxon>Desulfobacterales</taxon>
        <taxon>Desulfosarcinaceae</taxon>
        <taxon>Desulfosarcina</taxon>
    </lineage>
</organism>
<dbReference type="GO" id="GO:0005524">
    <property type="term" value="F:ATP binding"/>
    <property type="evidence" value="ECO:0007669"/>
    <property type="project" value="UniProtKB-KW"/>
</dbReference>
<proteinExistence type="predicted"/>
<dbReference type="PANTHER" id="PTHR43553">
    <property type="entry name" value="HEAVY METAL TRANSPORTER"/>
    <property type="match status" value="1"/>
</dbReference>
<dbReference type="GO" id="GO:0042626">
    <property type="term" value="F:ATPase-coupled transmembrane transporter activity"/>
    <property type="evidence" value="ECO:0007669"/>
    <property type="project" value="TreeGrafter"/>
</dbReference>
<dbReference type="Proteomes" id="UP000422108">
    <property type="component" value="Chromosome"/>
</dbReference>
<dbReference type="InterPro" id="IPR015856">
    <property type="entry name" value="ABC_transpr_CbiO/EcfA_su"/>
</dbReference>
<dbReference type="InterPro" id="IPR003593">
    <property type="entry name" value="AAA+_ATPase"/>
</dbReference>
<dbReference type="InterPro" id="IPR050095">
    <property type="entry name" value="ECF_ABC_transporter_ATP-bd"/>
</dbReference>
<keyword evidence="10" id="KW-1185">Reference proteome</keyword>
<evidence type="ECO:0000256" key="5">
    <source>
        <dbReference type="ARBA" id="ARBA00022840"/>
    </source>
</evidence>
<evidence type="ECO:0000256" key="6">
    <source>
        <dbReference type="ARBA" id="ARBA00022967"/>
    </source>
</evidence>
<feature type="domain" description="ABC transporter" evidence="8">
    <location>
        <begin position="242"/>
        <end position="443"/>
    </location>
</feature>
<evidence type="ECO:0000259" key="8">
    <source>
        <dbReference type="PROSITE" id="PS50893"/>
    </source>
</evidence>
<evidence type="ECO:0000313" key="9">
    <source>
        <dbReference type="EMBL" id="BBO89137.1"/>
    </source>
</evidence>
<comment type="subcellular location">
    <subcellularLocation>
        <location evidence="1">Cell membrane</location>
        <topology evidence="1">Peripheral membrane protein</topology>
    </subcellularLocation>
</comment>
<keyword evidence="5 9" id="KW-0067">ATP-binding</keyword>
<dbReference type="RefSeq" id="WP_162458890.1">
    <property type="nucleotide sequence ID" value="NZ_AP021879.1"/>
</dbReference>
<keyword evidence="3" id="KW-1003">Cell membrane</keyword>
<dbReference type="AlphaFoldDB" id="A0A5K8A9A9"/>
<evidence type="ECO:0000256" key="1">
    <source>
        <dbReference type="ARBA" id="ARBA00004202"/>
    </source>
</evidence>
<feature type="domain" description="ABC transporter" evidence="8">
    <location>
        <begin position="2"/>
        <end position="241"/>
    </location>
</feature>
<dbReference type="SMART" id="SM00382">
    <property type="entry name" value="AAA"/>
    <property type="match status" value="2"/>
</dbReference>
<name>A0A5K8A9A9_9BACT</name>
<dbReference type="GO" id="GO:0016887">
    <property type="term" value="F:ATP hydrolysis activity"/>
    <property type="evidence" value="ECO:0007669"/>
    <property type="project" value="InterPro"/>
</dbReference>
<dbReference type="PROSITE" id="PS00211">
    <property type="entry name" value="ABC_TRANSPORTER_1"/>
    <property type="match status" value="1"/>
</dbReference>
<dbReference type="InterPro" id="IPR003439">
    <property type="entry name" value="ABC_transporter-like_ATP-bd"/>
</dbReference>
<dbReference type="Gene3D" id="3.40.50.300">
    <property type="entry name" value="P-loop containing nucleotide triphosphate hydrolases"/>
    <property type="match status" value="2"/>
</dbReference>
<keyword evidence="6" id="KW-1278">Translocase</keyword>
<evidence type="ECO:0000256" key="7">
    <source>
        <dbReference type="ARBA" id="ARBA00023136"/>
    </source>
</evidence>
<reference evidence="9 10" key="1">
    <citation type="submission" date="2019-11" db="EMBL/GenBank/DDBJ databases">
        <title>Comparative genomics of hydrocarbon-degrading Desulfosarcina strains.</title>
        <authorList>
            <person name="Watanabe M."/>
            <person name="Kojima H."/>
            <person name="Fukui M."/>
        </authorList>
    </citation>
    <scope>NUCLEOTIDE SEQUENCE [LARGE SCALE GENOMIC DNA]</scope>
    <source>
        <strain evidence="10">oXyS1</strain>
    </source>
</reference>